<sequence length="216" mass="23636">MTTDRTITLFHSPQCRSVSALTLLEEIGVPYQLKVLNMKAGEQRKAPYLAINPLGKVPAILHGDALITEQVAIFIYLADLFPEAGLAPALDDPSRGPYLRWLVYYAACYEPALVDKAMKREPAPLATSPYGDFDSMLGTLTSQLQASPYLLGDRMSAADILWGIALHWGMMFKLVPETPVVVDYASRICSRPSFVKVNARDVELAAEHEAALKAAG</sequence>
<dbReference type="Pfam" id="PF00043">
    <property type="entry name" value="GST_C"/>
    <property type="match status" value="1"/>
</dbReference>
<dbReference type="InterPro" id="IPR004046">
    <property type="entry name" value="GST_C"/>
</dbReference>
<dbReference type="SFLD" id="SFLDG01150">
    <property type="entry name" value="Main.1:_Beta-like"/>
    <property type="match status" value="1"/>
</dbReference>
<dbReference type="SFLD" id="SFLDG00358">
    <property type="entry name" value="Main_(cytGST)"/>
    <property type="match status" value="1"/>
</dbReference>
<gene>
    <name evidence="4" type="ORF">ParKJ_32315</name>
</gene>
<organism evidence="4 5">
    <name type="scientific">Paraburkholderia fungorum</name>
    <dbReference type="NCBI Taxonomy" id="134537"/>
    <lineage>
        <taxon>Bacteria</taxon>
        <taxon>Pseudomonadati</taxon>
        <taxon>Pseudomonadota</taxon>
        <taxon>Betaproteobacteria</taxon>
        <taxon>Burkholderiales</taxon>
        <taxon>Burkholderiaceae</taxon>
        <taxon>Paraburkholderia</taxon>
    </lineage>
</organism>
<comment type="caution">
    <text evidence="4">The sequence shown here is derived from an EMBL/GenBank/DDBJ whole genome shotgun (WGS) entry which is preliminary data.</text>
</comment>
<dbReference type="PROSITE" id="PS50404">
    <property type="entry name" value="GST_NTER"/>
    <property type="match status" value="1"/>
</dbReference>
<dbReference type="SUPFAM" id="SSF47616">
    <property type="entry name" value="GST C-terminal domain-like"/>
    <property type="match status" value="1"/>
</dbReference>
<feature type="domain" description="GST N-terminal" evidence="2">
    <location>
        <begin position="4"/>
        <end position="85"/>
    </location>
</feature>
<evidence type="ECO:0000313" key="5">
    <source>
        <dbReference type="Proteomes" id="UP001246473"/>
    </source>
</evidence>
<dbReference type="Proteomes" id="UP001246473">
    <property type="component" value="Unassembled WGS sequence"/>
</dbReference>
<dbReference type="SFLD" id="SFLDS00019">
    <property type="entry name" value="Glutathione_Transferase_(cytos"/>
    <property type="match status" value="1"/>
</dbReference>
<proteinExistence type="inferred from homology"/>
<evidence type="ECO:0000256" key="1">
    <source>
        <dbReference type="RuleBase" id="RU003494"/>
    </source>
</evidence>
<name>A0AAP5QE82_9BURK</name>
<dbReference type="Pfam" id="PF02798">
    <property type="entry name" value="GST_N"/>
    <property type="match status" value="1"/>
</dbReference>
<dbReference type="PANTHER" id="PTHR44051">
    <property type="entry name" value="GLUTATHIONE S-TRANSFERASE-RELATED"/>
    <property type="match status" value="1"/>
</dbReference>
<feature type="domain" description="GST C-terminal" evidence="3">
    <location>
        <begin position="91"/>
        <end position="212"/>
    </location>
</feature>
<evidence type="ECO:0000313" key="4">
    <source>
        <dbReference type="EMBL" id="MDT8842123.1"/>
    </source>
</evidence>
<dbReference type="CDD" id="cd03046">
    <property type="entry name" value="GST_N_GTT1_like"/>
    <property type="match status" value="1"/>
</dbReference>
<dbReference type="Gene3D" id="3.40.30.10">
    <property type="entry name" value="Glutaredoxin"/>
    <property type="match status" value="1"/>
</dbReference>
<dbReference type="PANTHER" id="PTHR44051:SF21">
    <property type="entry name" value="GLUTATHIONE S-TRANSFERASE FAMILY PROTEIN"/>
    <property type="match status" value="1"/>
</dbReference>
<dbReference type="InterPro" id="IPR036249">
    <property type="entry name" value="Thioredoxin-like_sf"/>
</dbReference>
<dbReference type="CDD" id="cd03207">
    <property type="entry name" value="GST_C_8"/>
    <property type="match status" value="1"/>
</dbReference>
<dbReference type="RefSeq" id="WP_106355187.1">
    <property type="nucleotide sequence ID" value="NZ_JANSLM010000015.1"/>
</dbReference>
<dbReference type="EMBL" id="JANSLM010000015">
    <property type="protein sequence ID" value="MDT8842123.1"/>
    <property type="molecule type" value="Genomic_DNA"/>
</dbReference>
<evidence type="ECO:0000259" key="3">
    <source>
        <dbReference type="PROSITE" id="PS50405"/>
    </source>
</evidence>
<dbReference type="SUPFAM" id="SSF52833">
    <property type="entry name" value="Thioredoxin-like"/>
    <property type="match status" value="1"/>
</dbReference>
<dbReference type="AlphaFoldDB" id="A0AAP5QE82"/>
<dbReference type="InterPro" id="IPR040079">
    <property type="entry name" value="Glutathione_S-Trfase"/>
</dbReference>
<dbReference type="Gene3D" id="1.20.1050.10">
    <property type="match status" value="1"/>
</dbReference>
<reference evidence="4" key="1">
    <citation type="submission" date="2022-08" db="EMBL/GenBank/DDBJ databases">
        <authorList>
            <person name="Kim S.-J."/>
        </authorList>
    </citation>
    <scope>NUCLEOTIDE SEQUENCE</scope>
    <source>
        <strain evidence="4">KJ</strain>
    </source>
</reference>
<accession>A0AAP5QE82</accession>
<comment type="similarity">
    <text evidence="1">Belongs to the GST superfamily.</text>
</comment>
<dbReference type="InterPro" id="IPR010987">
    <property type="entry name" value="Glutathione-S-Trfase_C-like"/>
</dbReference>
<dbReference type="InterPro" id="IPR036282">
    <property type="entry name" value="Glutathione-S-Trfase_C_sf"/>
</dbReference>
<evidence type="ECO:0000259" key="2">
    <source>
        <dbReference type="PROSITE" id="PS50404"/>
    </source>
</evidence>
<protein>
    <submittedName>
        <fullName evidence="4">Glutathione S-transferase family protein</fullName>
    </submittedName>
</protein>
<dbReference type="InterPro" id="IPR004045">
    <property type="entry name" value="Glutathione_S-Trfase_N"/>
</dbReference>
<dbReference type="PROSITE" id="PS50405">
    <property type="entry name" value="GST_CTER"/>
    <property type="match status" value="1"/>
</dbReference>